<dbReference type="Pfam" id="PF00132">
    <property type="entry name" value="Hexapep"/>
    <property type="match status" value="1"/>
</dbReference>
<keyword evidence="4" id="KW-1185">Reference proteome</keyword>
<sequence>LEEIFRKVLYKVFRESVIKCSFGSCGKNVHIAEKSDIKGNENIYIGNDVAIGPNSLLWTTNAKIFIKEKVIIGPGLSIITGNHRTDIVGKYMADVTAVEKKLDDDQDVIIEKDVWIGANVTILKGVTVAEGCVVGGGSVLTKSTEPYGVYVGVPGKRVAERFSEKEIKKHREILNK</sequence>
<keyword evidence="2 3" id="KW-0808">Transferase</keyword>
<dbReference type="CDD" id="cd04647">
    <property type="entry name" value="LbH_MAT_like"/>
    <property type="match status" value="1"/>
</dbReference>
<dbReference type="PANTHER" id="PTHR23416:SF23">
    <property type="entry name" value="ACETYLTRANSFERASE C18B11.09C-RELATED"/>
    <property type="match status" value="1"/>
</dbReference>
<dbReference type="InterPro" id="IPR051159">
    <property type="entry name" value="Hexapeptide_acetyltransf"/>
</dbReference>
<comment type="caution">
    <text evidence="3">The sequence shown here is derived from an EMBL/GenBank/DDBJ whole genome shotgun (WGS) entry which is preliminary data.</text>
</comment>
<evidence type="ECO:0000256" key="2">
    <source>
        <dbReference type="ARBA" id="ARBA00022679"/>
    </source>
</evidence>
<comment type="similarity">
    <text evidence="1">Belongs to the transferase hexapeptide repeat family.</text>
</comment>
<name>A0A415NPL6_9FIRM</name>
<accession>A0A415NPL6</accession>
<evidence type="ECO:0000313" key="4">
    <source>
        <dbReference type="Proteomes" id="UP000284868"/>
    </source>
</evidence>
<dbReference type="OrthoDB" id="9801697at2"/>
<proteinExistence type="inferred from homology"/>
<evidence type="ECO:0000313" key="3">
    <source>
        <dbReference type="EMBL" id="RHM02442.1"/>
    </source>
</evidence>
<gene>
    <name evidence="3" type="ORF">DWZ83_11235</name>
</gene>
<dbReference type="SUPFAM" id="SSF51161">
    <property type="entry name" value="Trimeric LpxA-like enzymes"/>
    <property type="match status" value="1"/>
</dbReference>
<dbReference type="GO" id="GO:0008374">
    <property type="term" value="F:O-acyltransferase activity"/>
    <property type="evidence" value="ECO:0007669"/>
    <property type="project" value="TreeGrafter"/>
</dbReference>
<organism evidence="3 4">
    <name type="scientific">Amedibacillus dolichus</name>
    <dbReference type="NCBI Taxonomy" id="31971"/>
    <lineage>
        <taxon>Bacteria</taxon>
        <taxon>Bacillati</taxon>
        <taxon>Bacillota</taxon>
        <taxon>Erysipelotrichia</taxon>
        <taxon>Erysipelotrichales</taxon>
        <taxon>Erysipelotrichaceae</taxon>
        <taxon>Amedibacillus</taxon>
    </lineage>
</organism>
<dbReference type="RefSeq" id="WP_147362283.1">
    <property type="nucleotide sequence ID" value="NZ_QRPK01000185.1"/>
</dbReference>
<dbReference type="PANTHER" id="PTHR23416">
    <property type="entry name" value="SIALIC ACID SYNTHASE-RELATED"/>
    <property type="match status" value="1"/>
</dbReference>
<dbReference type="InterPro" id="IPR011004">
    <property type="entry name" value="Trimer_LpxA-like_sf"/>
</dbReference>
<evidence type="ECO:0000256" key="1">
    <source>
        <dbReference type="ARBA" id="ARBA00007274"/>
    </source>
</evidence>
<feature type="non-terminal residue" evidence="3">
    <location>
        <position position="1"/>
    </location>
</feature>
<dbReference type="Proteomes" id="UP000284868">
    <property type="component" value="Unassembled WGS sequence"/>
</dbReference>
<dbReference type="Gene3D" id="2.160.10.10">
    <property type="entry name" value="Hexapeptide repeat proteins"/>
    <property type="match status" value="1"/>
</dbReference>
<dbReference type="EMBL" id="QRPK01000185">
    <property type="protein sequence ID" value="RHM02442.1"/>
    <property type="molecule type" value="Genomic_DNA"/>
</dbReference>
<keyword evidence="3" id="KW-0012">Acyltransferase</keyword>
<dbReference type="InterPro" id="IPR001451">
    <property type="entry name" value="Hexapep"/>
</dbReference>
<protein>
    <submittedName>
        <fullName evidence="3">Acyltransferase</fullName>
    </submittedName>
</protein>
<dbReference type="GO" id="GO:0005829">
    <property type="term" value="C:cytosol"/>
    <property type="evidence" value="ECO:0007669"/>
    <property type="project" value="TreeGrafter"/>
</dbReference>
<reference evidence="3 4" key="1">
    <citation type="submission" date="2018-08" db="EMBL/GenBank/DDBJ databases">
        <title>A genome reference for cultivated species of the human gut microbiota.</title>
        <authorList>
            <person name="Zou Y."/>
            <person name="Xue W."/>
            <person name="Luo G."/>
        </authorList>
    </citation>
    <scope>NUCLEOTIDE SEQUENCE [LARGE SCALE GENOMIC DNA]</scope>
    <source>
        <strain evidence="3 4">AF35-6BH</strain>
    </source>
</reference>
<dbReference type="AlphaFoldDB" id="A0A415NPL6"/>